<evidence type="ECO:0000313" key="2">
    <source>
        <dbReference type="EMBL" id="AKH47286.1"/>
    </source>
</evidence>
<reference evidence="2" key="2">
    <citation type="submission" date="2015-03" db="EMBL/GenBank/DDBJ databases">
        <authorList>
            <person name="Chow C.-E.T."/>
            <person name="Winget D.M."/>
            <person name="White R.A.III."/>
            <person name="Hallam S.J."/>
            <person name="Suttle C.A."/>
        </authorList>
    </citation>
    <scope>NUCLEOTIDE SEQUENCE</scope>
    <source>
        <strain evidence="2">H4084944</strain>
    </source>
</reference>
<evidence type="ECO:0000256" key="1">
    <source>
        <dbReference type="SAM" id="MobiDB-lite"/>
    </source>
</evidence>
<name>A0A0F7L8G3_9VIRU</name>
<feature type="region of interest" description="Disordered" evidence="1">
    <location>
        <begin position="54"/>
        <end position="81"/>
    </location>
</feature>
<reference evidence="2" key="1">
    <citation type="journal article" date="2015" name="Front. Microbiol.">
        <title>Combining genomic sequencing methods to explore viral diversity and reveal potential virus-host interactions.</title>
        <authorList>
            <person name="Chow C.E."/>
            <person name="Winget D.M."/>
            <person name="White R.A.III."/>
            <person name="Hallam S.J."/>
            <person name="Suttle C.A."/>
        </authorList>
    </citation>
    <scope>NUCLEOTIDE SEQUENCE</scope>
    <source>
        <strain evidence="2">H4084944</strain>
    </source>
</reference>
<sequence>MGGVFSSPKPPAPDPSIAESQRKQEEILKKQEKRTAEKERLAGDQLMSRRRALRSGGQRMLLASNRDNAQTGVDDLKTTLG</sequence>
<organism evidence="2">
    <name type="scientific">uncultured marine virus</name>
    <dbReference type="NCBI Taxonomy" id="186617"/>
    <lineage>
        <taxon>Viruses</taxon>
        <taxon>environmental samples</taxon>
    </lineage>
</organism>
<proteinExistence type="predicted"/>
<dbReference type="EMBL" id="KR029590">
    <property type="protein sequence ID" value="AKH47286.1"/>
    <property type="molecule type" value="Genomic_DNA"/>
</dbReference>
<feature type="region of interest" description="Disordered" evidence="1">
    <location>
        <begin position="1"/>
        <end position="24"/>
    </location>
</feature>
<accession>A0A0F7L8G3</accession>
<protein>
    <submittedName>
        <fullName evidence="2">Uncharacterized protein</fullName>
    </submittedName>
</protein>